<dbReference type="Proteomes" id="UP000827133">
    <property type="component" value="Unassembled WGS sequence"/>
</dbReference>
<dbReference type="SUPFAM" id="SSF48403">
    <property type="entry name" value="Ankyrin repeat"/>
    <property type="match status" value="4"/>
</dbReference>
<feature type="repeat" description="ANK" evidence="3">
    <location>
        <begin position="1481"/>
        <end position="1513"/>
    </location>
</feature>
<keyword evidence="4" id="KW-0175">Coiled coil</keyword>
<feature type="domain" description="Azaphilone pigments biosynthesis cluster protein L N-terminal" evidence="5">
    <location>
        <begin position="2"/>
        <end position="175"/>
    </location>
</feature>
<dbReference type="RefSeq" id="XP_044677143.1">
    <property type="nucleotide sequence ID" value="XM_044828589.1"/>
</dbReference>
<evidence type="ECO:0000313" key="7">
    <source>
        <dbReference type="EMBL" id="KAG9498143.1"/>
    </source>
</evidence>
<feature type="repeat" description="ANK" evidence="3">
    <location>
        <begin position="1979"/>
        <end position="2008"/>
    </location>
</feature>
<dbReference type="InterPro" id="IPR036770">
    <property type="entry name" value="Ankyrin_rpt-contain_sf"/>
</dbReference>
<accession>A0A9P8IMB9</accession>
<dbReference type="SUPFAM" id="SSF52540">
    <property type="entry name" value="P-loop containing nucleoside triphosphate hydrolases"/>
    <property type="match status" value="1"/>
</dbReference>
<dbReference type="Pfam" id="PF24883">
    <property type="entry name" value="NPHP3_N"/>
    <property type="match status" value="1"/>
</dbReference>
<feature type="repeat" description="ANK" evidence="3">
    <location>
        <begin position="1736"/>
        <end position="1768"/>
    </location>
</feature>
<dbReference type="Pfam" id="PF17111">
    <property type="entry name" value="PigL_N"/>
    <property type="match status" value="1"/>
</dbReference>
<keyword evidence="2 3" id="KW-0040">ANK repeat</keyword>
<dbReference type="InterPro" id="IPR056884">
    <property type="entry name" value="NPHP3-like_N"/>
</dbReference>
<keyword evidence="1" id="KW-0677">Repeat</keyword>
<evidence type="ECO:0000259" key="6">
    <source>
        <dbReference type="Pfam" id="PF24883"/>
    </source>
</evidence>
<dbReference type="SMART" id="SM00248">
    <property type="entry name" value="ANK"/>
    <property type="match status" value="18"/>
</dbReference>
<dbReference type="InterPro" id="IPR002110">
    <property type="entry name" value="Ankyrin_rpt"/>
</dbReference>
<evidence type="ECO:0000256" key="3">
    <source>
        <dbReference type="PROSITE-ProRule" id="PRU00023"/>
    </source>
</evidence>
<dbReference type="KEGG" id="fmu:J7337_011038"/>
<protein>
    <recommendedName>
        <fullName evidence="9">Ankyrin</fullName>
    </recommendedName>
</protein>
<dbReference type="Gene3D" id="3.40.50.300">
    <property type="entry name" value="P-loop containing nucleotide triphosphate hydrolases"/>
    <property type="match status" value="1"/>
</dbReference>
<comment type="caution">
    <text evidence="7">The sequence shown here is derived from an EMBL/GenBank/DDBJ whole genome shotgun (WGS) entry which is preliminary data.</text>
</comment>
<reference evidence="7" key="1">
    <citation type="journal article" date="2021" name="Mol. Plant Microbe Interact.">
        <title>Telomere to telomere genome assembly of Fusarium musae F31, causal agent of crown rot disease of banana.</title>
        <authorList>
            <person name="Degradi L."/>
            <person name="Tava V."/>
            <person name="Kunova A."/>
            <person name="Cortesi P."/>
            <person name="Saracchi M."/>
            <person name="Pasquali M."/>
        </authorList>
    </citation>
    <scope>NUCLEOTIDE SEQUENCE</scope>
    <source>
        <strain evidence="7">F31</strain>
    </source>
</reference>
<dbReference type="Gene3D" id="1.25.40.20">
    <property type="entry name" value="Ankyrin repeat-containing domain"/>
    <property type="match status" value="5"/>
</dbReference>
<name>A0A9P8IMB9_9HYPO</name>
<dbReference type="PROSITE" id="PS50297">
    <property type="entry name" value="ANK_REP_REGION"/>
    <property type="match status" value="3"/>
</dbReference>
<organism evidence="7 8">
    <name type="scientific">Fusarium musae</name>
    <dbReference type="NCBI Taxonomy" id="1042133"/>
    <lineage>
        <taxon>Eukaryota</taxon>
        <taxon>Fungi</taxon>
        <taxon>Dikarya</taxon>
        <taxon>Ascomycota</taxon>
        <taxon>Pezizomycotina</taxon>
        <taxon>Sordariomycetes</taxon>
        <taxon>Hypocreomycetidae</taxon>
        <taxon>Hypocreales</taxon>
        <taxon>Nectriaceae</taxon>
        <taxon>Fusarium</taxon>
    </lineage>
</organism>
<dbReference type="Pfam" id="PF12796">
    <property type="entry name" value="Ank_2"/>
    <property type="match status" value="4"/>
</dbReference>
<evidence type="ECO:0000256" key="2">
    <source>
        <dbReference type="ARBA" id="ARBA00023043"/>
    </source>
</evidence>
<feature type="domain" description="Nephrocystin 3-like N-terminal" evidence="6">
    <location>
        <begin position="203"/>
        <end position="360"/>
    </location>
</feature>
<sequence length="2100" mass="232602">MAEAIGLAASIAGLVQLTGSVFKLLTKFCKEAKDAPSKAQDLAIQTRDLAGIFENLRLLASALEERESNPALKPQHLESCQKTLNEISNKLDNALSDFDGGKSARRFVRRLKWPFSLQETKDLVAELANHRANLQLALAADSMDALIKSLAKQDEIHSIIERRISFETRVELNKRRKEVMNFFLRIKPQDYLDVSRELRHEATGSWLTSDDSTFERWKNGSNSQLWLSGIPGSGKTVLCGLVIETVLEQSDDMTAVCFAFCDYKNPDSCLPENILAALAVQLGLQGEEAFDLLDEYFDMLHPDDKLPTKPRLDDLMELFGSMSEAYKKVFVIVDGLDECGGQVARMTRSLKAIVDGSETVSSAFFSRKEEEIREQLAEGFEHIEVSAHVRDLEDYTLAEVSKRKVLKSIERTNPDLYKDILHTLVHGAQGMFRWVACQIDHICSLPNNKARKRALTELPPTLNETYDRVLQRVMQCPPETQTCVRRALQWTALGSPKMNIASLCEAVSFHQDMDAFEDDDIIEPEVISRNCGCLLRKSLDGNYFEFAHFTVLEYLERTEVGDFRYYEEDAYRSFAQTSISYLLLPHFDRVPTIIDTVEEAYAKERNQKHPFYKFAVFTPLGVQRSTTSYLIHLRVMEEETVLELLKRLFDIHKTGNFRAWAHAVLSGGQSVLSGGQSELSTMHQLSNGPLHFAVFLLSPNLCQFLIDNGVDVNLVRGDATPLAMTIAMTIAALEDEGFLQEKMEDPHVMEQMARTINVLLDNGADTSFVTKGHSCMAYAIDSLSGHCLLQFIRPTSAVPEDAVTAFLKFECNDESDDLVLEAILRLAVGDEAFPQWQPLAATALSFSRARGLTLSQMALSPTAYRYSDLGYRQALEIAAKFGLVDELATLISDSRYGGVVAKANGFELLSAAARSTSANSGKIAEILLGSGINPNVCGISEQNCLHISCNTNNTEVASVLLSRGVNPGSKDEDGENSWHAACYNGHEEIMTLLQKQDENASVNLATLDKDGRTPFSAALHAGHGKLALELLKTLPAEADYYVSQSSIMNDVASIASLELLTTLQDKGITDLDVSNVETTPMHHLSATCTPEFARALAECYDPFCADSSGDFPFQAFFERWLYHNTSMEFDETIPLDPEMLKILIPEDNEFSSSGKVKHAWELICAGLAVEEICCDADDDDPEDRGCYYYLSSDLTTLFNHGVLSSYECTRKISGLVPLIGYLKNCPSDQFCSTSFVTLVSQVVDSSKLSTSLEAVDDGYHFFRSAILTDSPEVIVKLIDLGVDVHRPVPEEMSSNPTSLFEIACGEASIEAFEAILDTGASEGINAVGLTGQSPLELVVKGSSPDKIFLIKGLDDKGLVQSTIAPATPLIIEATKQNDLPLVKCLSNIGYDPFTVDVQGWGIPQWAVKKRQLDILRWIVEKSSSPSQWQLAPACTWITPNEAKTPIVDDEVSLLHFAANVPDFLSYFLENQFFDINISTRHGRTALHCAAMKSSMACCRMLLDQGINISAQDKDGKLAVDYALETGFDDLASFLLASGSPLPRGQVAATGEMIKDLTSNEGLQLARRREFEAAITNGDLEQCKVAVGQGCLINQPLPSCHSCTPIFTAIRAQKPVIVNWLLDEGSSTCSFFCKRHPTQNLFTHAVTAMEPSSYIEKFLSAALKSRSITRAHLIDAICDCISRGNSNVLKLILGHCRENIGEYYNAWKGYLSSALGPDSAQQFTSALLNHHNPVVFPHRTPLQVAAATGKVKMVKFLIQQGADLNVFDNHHDTPLIIAARHNHVLVVRELLQHKAIAGTSNMFGNTAMSLAVLMGHLDVAKLLAEERPSTLQYRDIDGSNLLLKASQESISLPTFKYLLSKGLDIHQKNDDGIPMLAFPSLQVRYIDYLSQHRLLDKPLPSPAPNADNILNNAIVFCTTSQVKRLYRSLPPHDAGILLNMRSRPQGSPLCLAVFRNNAAMTGLLLDLGADVNMAGCWFGTPLMCAITFGNLELVKLLVRRGASLEHTDKNEEMVSGLEKSLPYPDITRWLLVGRFQDQKMLGDKAFNGECAIRPWSGKREYTTLLKGSHRRRWEESTLDYCKRLAELKRIMRGSEAFTEFV</sequence>
<dbReference type="InterPro" id="IPR027417">
    <property type="entry name" value="P-loop_NTPase"/>
</dbReference>
<dbReference type="PROSITE" id="PS50088">
    <property type="entry name" value="ANK_REPEAT"/>
    <property type="match status" value="4"/>
</dbReference>
<evidence type="ECO:0000256" key="1">
    <source>
        <dbReference type="ARBA" id="ARBA00022737"/>
    </source>
</evidence>
<evidence type="ECO:0000313" key="8">
    <source>
        <dbReference type="Proteomes" id="UP000827133"/>
    </source>
</evidence>
<dbReference type="PANTHER" id="PTHR24198">
    <property type="entry name" value="ANKYRIN REPEAT AND PROTEIN KINASE DOMAIN-CONTAINING PROTEIN"/>
    <property type="match status" value="1"/>
</dbReference>
<evidence type="ECO:0000259" key="5">
    <source>
        <dbReference type="Pfam" id="PF17111"/>
    </source>
</evidence>
<feature type="repeat" description="ANK" evidence="3">
    <location>
        <begin position="940"/>
        <end position="972"/>
    </location>
</feature>
<dbReference type="InterPro" id="IPR031348">
    <property type="entry name" value="PigL_N"/>
</dbReference>
<feature type="coiled-coil region" evidence="4">
    <location>
        <begin position="77"/>
        <end position="137"/>
    </location>
</feature>
<proteinExistence type="predicted"/>
<keyword evidence="8" id="KW-1185">Reference proteome</keyword>
<gene>
    <name evidence="7" type="ORF">J7337_011038</name>
</gene>
<dbReference type="GeneID" id="68318894"/>
<dbReference type="PANTHER" id="PTHR24198:SF165">
    <property type="entry name" value="ANKYRIN REPEAT-CONTAINING PROTEIN-RELATED"/>
    <property type="match status" value="1"/>
</dbReference>
<evidence type="ECO:0000256" key="4">
    <source>
        <dbReference type="SAM" id="Coils"/>
    </source>
</evidence>
<dbReference type="EMBL" id="JAHBCI010000008">
    <property type="protein sequence ID" value="KAG9498143.1"/>
    <property type="molecule type" value="Genomic_DNA"/>
</dbReference>
<evidence type="ECO:0008006" key="9">
    <source>
        <dbReference type="Google" id="ProtNLM"/>
    </source>
</evidence>